<dbReference type="EMBL" id="PSNY01000005">
    <property type="protein sequence ID" value="PPE70642.1"/>
    <property type="molecule type" value="Genomic_DNA"/>
</dbReference>
<evidence type="ECO:0000313" key="2">
    <source>
        <dbReference type="EMBL" id="TCP10009.1"/>
    </source>
</evidence>
<accession>A0A2S5T6T2</accession>
<sequence length="95" mass="10751">MRALFIYYRIASADAGAARPAVEAMHAALRRRHPELEAALWRRPQEKDGVQTWMEIYAHPQGVSEALEAEIEEAARTLSPWLQGARHVEVFVPCV</sequence>
<evidence type="ECO:0000313" key="4">
    <source>
        <dbReference type="Proteomes" id="UP000294772"/>
    </source>
</evidence>
<dbReference type="Proteomes" id="UP000294772">
    <property type="component" value="Unassembled WGS sequence"/>
</dbReference>
<evidence type="ECO:0000313" key="1">
    <source>
        <dbReference type="EMBL" id="PPE70642.1"/>
    </source>
</evidence>
<dbReference type="RefSeq" id="WP_104356731.1">
    <property type="nucleotide sequence ID" value="NZ_CALFFA010000021.1"/>
</dbReference>
<dbReference type="OrthoDB" id="8527613at2"/>
<dbReference type="Proteomes" id="UP000239406">
    <property type="component" value="Unassembled WGS sequence"/>
</dbReference>
<dbReference type="InterPro" id="IPR032556">
    <property type="entry name" value="DUF4936"/>
</dbReference>
<dbReference type="AlphaFoldDB" id="A0A2S5T6T2"/>
<name>A0A2S5T6T2_9BURK</name>
<proteinExistence type="predicted"/>
<gene>
    <name evidence="1" type="ORF">C1702_05720</name>
    <name evidence="2" type="ORF">EV676_101593</name>
</gene>
<protein>
    <submittedName>
        <fullName evidence="1">DUF4936 domain-containing protein</fullName>
    </submittedName>
</protein>
<dbReference type="Pfam" id="PF16290">
    <property type="entry name" value="DUF4936"/>
    <property type="match status" value="1"/>
</dbReference>
<evidence type="ECO:0000313" key="3">
    <source>
        <dbReference type="Proteomes" id="UP000239406"/>
    </source>
</evidence>
<dbReference type="EMBL" id="SLXF01000001">
    <property type="protein sequence ID" value="TCP10009.1"/>
    <property type="molecule type" value="Genomic_DNA"/>
</dbReference>
<keyword evidence="3" id="KW-1185">Reference proteome</keyword>
<comment type="caution">
    <text evidence="1">The sequence shown here is derived from an EMBL/GenBank/DDBJ whole genome shotgun (WGS) entry which is preliminary data.</text>
</comment>
<reference evidence="1 3" key="1">
    <citation type="submission" date="2018-02" db="EMBL/GenBank/DDBJ databases">
        <title>Reclassifiation of [Polyangium] brachysporum DSM 7029 as Guopingzhaonella breviflexa gen. nov., sp. nov., a member of the family Comamonadaceae.</title>
        <authorList>
            <person name="Tang B."/>
        </authorList>
    </citation>
    <scope>NUCLEOTIDE SEQUENCE [LARGE SCALE GENOMIC DNA]</scope>
    <source>
        <strain evidence="1 3">DSM 15344</strain>
    </source>
</reference>
<reference evidence="2 4" key="2">
    <citation type="submission" date="2019-03" db="EMBL/GenBank/DDBJ databases">
        <title>Genomic Encyclopedia of Type Strains, Phase IV (KMG-IV): sequencing the most valuable type-strain genomes for metagenomic binning, comparative biology and taxonomic classification.</title>
        <authorList>
            <person name="Goeker M."/>
        </authorList>
    </citation>
    <scope>NUCLEOTIDE SEQUENCE [LARGE SCALE GENOMIC DNA]</scope>
    <source>
        <strain evidence="2 4">DSM 15264</strain>
    </source>
</reference>
<organism evidence="1 3">
    <name type="scientific">Caldimonas thermodepolymerans</name>
    <dbReference type="NCBI Taxonomy" id="215580"/>
    <lineage>
        <taxon>Bacteria</taxon>
        <taxon>Pseudomonadati</taxon>
        <taxon>Pseudomonadota</taxon>
        <taxon>Betaproteobacteria</taxon>
        <taxon>Burkholderiales</taxon>
        <taxon>Sphaerotilaceae</taxon>
        <taxon>Caldimonas</taxon>
    </lineage>
</organism>